<dbReference type="AlphaFoldDB" id="A0A7S1QDA2"/>
<dbReference type="InterPro" id="IPR050817">
    <property type="entry name" value="DjlA_DnaK_co-chaperone"/>
</dbReference>
<sequence length="521" mass="57543">MLHRRVTSPLGRRVGVRHQMAGVHWGGSKSMGGLGKGNNPHLLGEEAPFFHIDVKGHMLEDDRMQLDRRAMGIPFLVDDDAALDAAYQHHQTAVEIASVERVLLPFWLSVTSAGGTFDSEVLLVNPSQMSYELMWHHVPAYTFSYPFEEHLPMNQICATYDPIASYAETVCAGMHVPSMLLSRFELLEELEMMEAPPRFVPFSLSTKSAVTILEKRLDRNLLHKQAKKELKKYHGHFKAANIKFVSTVAEVTKMRPVFLPVYAMTAITQSNSEPIPMYVCGATGRTAGPVIHLSPTKQFFVNGLAGAAALTAGALMYGPVEAAVGAMAAAGAASHLVKMKNSAKAANDASVKAAQLAWRQSAFAATDTEGYKWSVEDEETMEYSYREEVRARARRRAQFEQRVREEAARDDARAQSGKFKRSARAARRASRPGAVDRDPLGYYAALGLKGSEDKVNAKDIAKAFRAQAQKTHPDTAAPELQDLAKAQMQKLVEAYSVLRDATLRREYDEGVYSRPGTPSEE</sequence>
<reference evidence="3" key="1">
    <citation type="submission" date="2021-01" db="EMBL/GenBank/DDBJ databases">
        <authorList>
            <person name="Corre E."/>
            <person name="Pelletier E."/>
            <person name="Niang G."/>
            <person name="Scheremetjew M."/>
            <person name="Finn R."/>
            <person name="Kale V."/>
            <person name="Holt S."/>
            <person name="Cochrane G."/>
            <person name="Meng A."/>
            <person name="Brown T."/>
            <person name="Cohen L."/>
        </authorList>
    </citation>
    <scope>NUCLEOTIDE SEQUENCE</scope>
    <source>
        <strain evidence="3">CCAP 1951/1</strain>
    </source>
</reference>
<gene>
    <name evidence="3" type="ORF">NDES1114_LOCUS23627</name>
</gene>
<dbReference type="PANTHER" id="PTHR24074">
    <property type="entry name" value="CO-CHAPERONE PROTEIN DJLA"/>
    <property type="match status" value="1"/>
</dbReference>
<feature type="region of interest" description="Disordered" evidence="1">
    <location>
        <begin position="400"/>
        <end position="434"/>
    </location>
</feature>
<evidence type="ECO:0000256" key="1">
    <source>
        <dbReference type="SAM" id="MobiDB-lite"/>
    </source>
</evidence>
<dbReference type="Pfam" id="PF00226">
    <property type="entry name" value="DnaJ"/>
    <property type="match status" value="1"/>
</dbReference>
<feature type="domain" description="J" evidence="2">
    <location>
        <begin position="441"/>
        <end position="511"/>
    </location>
</feature>
<feature type="compositionally biased region" description="Basic and acidic residues" evidence="1">
    <location>
        <begin position="400"/>
        <end position="413"/>
    </location>
</feature>
<dbReference type="CDD" id="cd06257">
    <property type="entry name" value="DnaJ"/>
    <property type="match status" value="1"/>
</dbReference>
<dbReference type="Gene3D" id="1.10.287.110">
    <property type="entry name" value="DnaJ domain"/>
    <property type="match status" value="1"/>
</dbReference>
<evidence type="ECO:0000313" key="3">
    <source>
        <dbReference type="EMBL" id="CAD9133180.1"/>
    </source>
</evidence>
<dbReference type="SMART" id="SM00271">
    <property type="entry name" value="DnaJ"/>
    <property type="match status" value="1"/>
</dbReference>
<dbReference type="InterPro" id="IPR001623">
    <property type="entry name" value="DnaJ_domain"/>
</dbReference>
<feature type="compositionally biased region" description="Basic residues" evidence="1">
    <location>
        <begin position="418"/>
        <end position="430"/>
    </location>
</feature>
<dbReference type="EMBL" id="HBGF01035214">
    <property type="protein sequence ID" value="CAD9133180.1"/>
    <property type="molecule type" value="Transcribed_RNA"/>
</dbReference>
<organism evidence="3">
    <name type="scientific">Neobodo designis</name>
    <name type="common">Flagellated protozoan</name>
    <name type="synonym">Bodo designis</name>
    <dbReference type="NCBI Taxonomy" id="312471"/>
    <lineage>
        <taxon>Eukaryota</taxon>
        <taxon>Discoba</taxon>
        <taxon>Euglenozoa</taxon>
        <taxon>Kinetoplastea</taxon>
        <taxon>Metakinetoplastina</taxon>
        <taxon>Neobodonida</taxon>
        <taxon>Neobodo</taxon>
    </lineage>
</organism>
<proteinExistence type="predicted"/>
<protein>
    <recommendedName>
        <fullName evidence="2">J domain-containing protein</fullName>
    </recommendedName>
</protein>
<dbReference type="InterPro" id="IPR036869">
    <property type="entry name" value="J_dom_sf"/>
</dbReference>
<dbReference type="PROSITE" id="PS50076">
    <property type="entry name" value="DNAJ_2"/>
    <property type="match status" value="1"/>
</dbReference>
<dbReference type="SUPFAM" id="SSF46565">
    <property type="entry name" value="Chaperone J-domain"/>
    <property type="match status" value="1"/>
</dbReference>
<evidence type="ECO:0000259" key="2">
    <source>
        <dbReference type="PROSITE" id="PS50076"/>
    </source>
</evidence>
<accession>A0A7S1QDA2</accession>
<name>A0A7S1QDA2_NEODS</name>